<keyword evidence="2" id="KW-0460">Magnesium</keyword>
<evidence type="ECO:0000256" key="2">
    <source>
        <dbReference type="ARBA" id="ARBA00022842"/>
    </source>
</evidence>
<dbReference type="GO" id="GO:0009507">
    <property type="term" value="C:chloroplast"/>
    <property type="evidence" value="ECO:0007669"/>
    <property type="project" value="TreeGrafter"/>
</dbReference>
<dbReference type="PANTHER" id="PTHR31739:SF3">
    <property type="entry name" value="ENT-KAUR-16-ENE SYNTHASE, CHLOROPLASTIC"/>
    <property type="match status" value="1"/>
</dbReference>
<dbReference type="InterPro" id="IPR050148">
    <property type="entry name" value="Terpene_synthase-like"/>
</dbReference>
<comment type="cofactor">
    <cofactor evidence="1">
        <name>Mg(2+)</name>
        <dbReference type="ChEBI" id="CHEBI:18420"/>
    </cofactor>
</comment>
<evidence type="ECO:0000313" key="4">
    <source>
        <dbReference type="EMBL" id="KAF3522433.1"/>
    </source>
</evidence>
<dbReference type="AlphaFoldDB" id="A0A8S9PG18"/>
<dbReference type="GO" id="GO:0000287">
    <property type="term" value="F:magnesium ion binding"/>
    <property type="evidence" value="ECO:0007669"/>
    <property type="project" value="TreeGrafter"/>
</dbReference>
<sequence length="269" mass="30496">MIEKGIVFPQFIPLTNTHALVLLTLLKAWGSIGTSRTRSEGHWMKLIDPLKPFAEESGFSNTLEGYLKNTVSVLELFKAAQSYPHASALKKQCLWTKHYLEMELSNSPITSVRDQYLKREVEDALSFPHYASLERLDHRRKLLRGSCVEKNTRVMKTSYCSDILKLAVEDFNFCQSIHGEEMKRLDSLQDRSWLTVTSLVLQPFSLQSYLHAPAEACGEGNGVGGEVDVVREEDDVVVGVGVSLRKELLRRETIFERRHLEGRERGGGD</sequence>
<dbReference type="GO" id="GO:0009686">
    <property type="term" value="P:gibberellin biosynthetic process"/>
    <property type="evidence" value="ECO:0007669"/>
    <property type="project" value="TreeGrafter"/>
</dbReference>
<dbReference type="EMBL" id="QGKX02001347">
    <property type="protein sequence ID" value="KAF3522433.1"/>
    <property type="molecule type" value="Genomic_DNA"/>
</dbReference>
<evidence type="ECO:0000256" key="1">
    <source>
        <dbReference type="ARBA" id="ARBA00001946"/>
    </source>
</evidence>
<name>A0A8S9PG18_BRACR</name>
<gene>
    <name evidence="4" type="ORF">F2Q69_00051886</name>
</gene>
<protein>
    <submittedName>
        <fullName evidence="4">Uncharacterized protein</fullName>
    </submittedName>
</protein>
<dbReference type="Gene3D" id="1.50.10.130">
    <property type="entry name" value="Terpene synthase, N-terminal domain"/>
    <property type="match status" value="1"/>
</dbReference>
<dbReference type="SUPFAM" id="SSF48239">
    <property type="entry name" value="Terpenoid cyclases/Protein prenyltransferases"/>
    <property type="match status" value="1"/>
</dbReference>
<dbReference type="PANTHER" id="PTHR31739">
    <property type="entry name" value="ENT-COPALYL DIPHOSPHATE SYNTHASE, CHLOROPLASTIC"/>
    <property type="match status" value="1"/>
</dbReference>
<proteinExistence type="predicted"/>
<reference evidence="4" key="1">
    <citation type="submission" date="2019-12" db="EMBL/GenBank/DDBJ databases">
        <title>Genome sequencing and annotation of Brassica cretica.</title>
        <authorList>
            <person name="Studholme D.J."/>
            <person name="Sarris P."/>
        </authorList>
    </citation>
    <scope>NUCLEOTIDE SEQUENCE</scope>
    <source>
        <strain evidence="4">PFS-109/04</strain>
        <tissue evidence="4">Leaf</tissue>
    </source>
</reference>
<dbReference type="InterPro" id="IPR036965">
    <property type="entry name" value="Terpene_synth_N_sf"/>
</dbReference>
<evidence type="ECO:0000313" key="5">
    <source>
        <dbReference type="Proteomes" id="UP000712600"/>
    </source>
</evidence>
<keyword evidence="3" id="KW-0456">Lyase</keyword>
<comment type="caution">
    <text evidence="4">The sequence shown here is derived from an EMBL/GenBank/DDBJ whole genome shotgun (WGS) entry which is preliminary data.</text>
</comment>
<evidence type="ECO:0000256" key="3">
    <source>
        <dbReference type="ARBA" id="ARBA00023239"/>
    </source>
</evidence>
<dbReference type="GO" id="GO:0010333">
    <property type="term" value="F:terpene synthase activity"/>
    <property type="evidence" value="ECO:0007669"/>
    <property type="project" value="InterPro"/>
</dbReference>
<dbReference type="Proteomes" id="UP000712600">
    <property type="component" value="Unassembled WGS sequence"/>
</dbReference>
<organism evidence="4 5">
    <name type="scientific">Brassica cretica</name>
    <name type="common">Mustard</name>
    <dbReference type="NCBI Taxonomy" id="69181"/>
    <lineage>
        <taxon>Eukaryota</taxon>
        <taxon>Viridiplantae</taxon>
        <taxon>Streptophyta</taxon>
        <taxon>Embryophyta</taxon>
        <taxon>Tracheophyta</taxon>
        <taxon>Spermatophyta</taxon>
        <taxon>Magnoliopsida</taxon>
        <taxon>eudicotyledons</taxon>
        <taxon>Gunneridae</taxon>
        <taxon>Pentapetalae</taxon>
        <taxon>rosids</taxon>
        <taxon>malvids</taxon>
        <taxon>Brassicales</taxon>
        <taxon>Brassicaceae</taxon>
        <taxon>Brassiceae</taxon>
        <taxon>Brassica</taxon>
    </lineage>
</organism>
<dbReference type="InterPro" id="IPR008930">
    <property type="entry name" value="Terpenoid_cyclase/PrenylTrfase"/>
</dbReference>
<accession>A0A8S9PG18</accession>